<reference evidence="6 7" key="1">
    <citation type="submission" date="2018-06" db="EMBL/GenBank/DDBJ databases">
        <authorList>
            <consortium name="Pathogen Informatics"/>
            <person name="Doyle S."/>
        </authorList>
    </citation>
    <scope>NUCLEOTIDE SEQUENCE [LARGE SCALE GENOMIC DNA]</scope>
    <source>
        <strain evidence="6 7">NCTC9177</strain>
    </source>
</reference>
<keyword evidence="4" id="KW-0804">Transcription</keyword>
<evidence type="ECO:0000313" key="7">
    <source>
        <dbReference type="Proteomes" id="UP000254545"/>
    </source>
</evidence>
<protein>
    <submittedName>
        <fullName evidence="6">LysR family transcriptional regulator</fullName>
    </submittedName>
</protein>
<dbReference type="AlphaFoldDB" id="A0A7H4MIX4"/>
<dbReference type="Pfam" id="PF00126">
    <property type="entry name" value="HTH_1"/>
    <property type="match status" value="1"/>
</dbReference>
<feature type="domain" description="HTH lysR-type" evidence="5">
    <location>
        <begin position="1"/>
        <end position="59"/>
    </location>
</feature>
<dbReference type="GO" id="GO:0006351">
    <property type="term" value="P:DNA-templated transcription"/>
    <property type="evidence" value="ECO:0007669"/>
    <property type="project" value="TreeGrafter"/>
</dbReference>
<gene>
    <name evidence="6" type="primary">gcvA_5</name>
    <name evidence="6" type="ORF">NCTC9177_04168</name>
</gene>
<organism evidence="6 7">
    <name type="scientific">Klebsiella variicola</name>
    <dbReference type="NCBI Taxonomy" id="244366"/>
    <lineage>
        <taxon>Bacteria</taxon>
        <taxon>Pseudomonadati</taxon>
        <taxon>Pseudomonadota</taxon>
        <taxon>Gammaproteobacteria</taxon>
        <taxon>Enterobacterales</taxon>
        <taxon>Enterobacteriaceae</taxon>
        <taxon>Klebsiella/Raoultella group</taxon>
        <taxon>Klebsiella</taxon>
        <taxon>Klebsiella pneumoniae complex</taxon>
    </lineage>
</organism>
<dbReference type="GO" id="GO:0043565">
    <property type="term" value="F:sequence-specific DNA binding"/>
    <property type="evidence" value="ECO:0007669"/>
    <property type="project" value="TreeGrafter"/>
</dbReference>
<comment type="similarity">
    <text evidence="1">Belongs to the LysR transcriptional regulatory family.</text>
</comment>
<dbReference type="Pfam" id="PF03466">
    <property type="entry name" value="LysR_substrate"/>
    <property type="match status" value="1"/>
</dbReference>
<dbReference type="InterPro" id="IPR000847">
    <property type="entry name" value="LysR_HTH_N"/>
</dbReference>
<dbReference type="SUPFAM" id="SSF53850">
    <property type="entry name" value="Periplasmic binding protein-like II"/>
    <property type="match status" value="1"/>
</dbReference>
<dbReference type="PANTHER" id="PTHR30537">
    <property type="entry name" value="HTH-TYPE TRANSCRIPTIONAL REGULATOR"/>
    <property type="match status" value="1"/>
</dbReference>
<evidence type="ECO:0000256" key="4">
    <source>
        <dbReference type="ARBA" id="ARBA00023163"/>
    </source>
</evidence>
<keyword evidence="3" id="KW-0238">DNA-binding</keyword>
<evidence type="ECO:0000256" key="1">
    <source>
        <dbReference type="ARBA" id="ARBA00009437"/>
    </source>
</evidence>
<dbReference type="Proteomes" id="UP000254545">
    <property type="component" value="Unassembled WGS sequence"/>
</dbReference>
<dbReference type="InterPro" id="IPR036390">
    <property type="entry name" value="WH_DNA-bd_sf"/>
</dbReference>
<evidence type="ECO:0000256" key="2">
    <source>
        <dbReference type="ARBA" id="ARBA00023015"/>
    </source>
</evidence>
<dbReference type="InterPro" id="IPR036388">
    <property type="entry name" value="WH-like_DNA-bd_sf"/>
</dbReference>
<proteinExistence type="inferred from homology"/>
<dbReference type="InterPro" id="IPR005119">
    <property type="entry name" value="LysR_subst-bd"/>
</dbReference>
<evidence type="ECO:0000313" key="6">
    <source>
        <dbReference type="EMBL" id="STS90274.1"/>
    </source>
</evidence>
<dbReference type="InterPro" id="IPR058163">
    <property type="entry name" value="LysR-type_TF_proteobact-type"/>
</dbReference>
<dbReference type="SUPFAM" id="SSF46785">
    <property type="entry name" value="Winged helix' DNA-binding domain"/>
    <property type="match status" value="1"/>
</dbReference>
<accession>A0A7H4MIX4</accession>
<sequence>MDRLDAMQLYVAVVDAHSFARAAEVLGQPRSTVSRVVKELEAWLGAQLLQRTTRKLSVTAEGRRYYEECKRLLAEMAAMEASFPGRSAQPAGRFKVGMPQSLARHCILPRIGEFLQQYPDLELILCSSDNVEDIIQEDSTA</sequence>
<dbReference type="FunFam" id="1.10.10.10:FF:000001">
    <property type="entry name" value="LysR family transcriptional regulator"/>
    <property type="match status" value="1"/>
</dbReference>
<dbReference type="GO" id="GO:0003700">
    <property type="term" value="F:DNA-binding transcription factor activity"/>
    <property type="evidence" value="ECO:0007669"/>
    <property type="project" value="InterPro"/>
</dbReference>
<dbReference type="Gene3D" id="3.40.190.290">
    <property type="match status" value="1"/>
</dbReference>
<evidence type="ECO:0000259" key="5">
    <source>
        <dbReference type="PROSITE" id="PS50931"/>
    </source>
</evidence>
<keyword evidence="2" id="KW-0805">Transcription regulation</keyword>
<dbReference type="EMBL" id="UGKR01000003">
    <property type="protein sequence ID" value="STS90274.1"/>
    <property type="molecule type" value="Genomic_DNA"/>
</dbReference>
<dbReference type="PANTHER" id="PTHR30537:SF72">
    <property type="entry name" value="LYSR FAMILY TRANSCRIPTIONAL REGULATOR"/>
    <property type="match status" value="1"/>
</dbReference>
<evidence type="ECO:0000256" key="3">
    <source>
        <dbReference type="ARBA" id="ARBA00023125"/>
    </source>
</evidence>
<name>A0A7H4MIX4_KLEVA</name>
<dbReference type="PROSITE" id="PS50931">
    <property type="entry name" value="HTH_LYSR"/>
    <property type="match status" value="1"/>
</dbReference>
<comment type="caution">
    <text evidence="6">The sequence shown here is derived from an EMBL/GenBank/DDBJ whole genome shotgun (WGS) entry which is preliminary data.</text>
</comment>
<dbReference type="Gene3D" id="1.10.10.10">
    <property type="entry name" value="Winged helix-like DNA-binding domain superfamily/Winged helix DNA-binding domain"/>
    <property type="match status" value="1"/>
</dbReference>